<protein>
    <submittedName>
        <fullName evidence="3">Cytosine/adenosine deaminase-related metal-dependent hydrolase</fullName>
    </submittedName>
</protein>
<dbReference type="PANTHER" id="PTHR43794:SF11">
    <property type="entry name" value="AMIDOHYDROLASE-RELATED DOMAIN-CONTAINING PROTEIN"/>
    <property type="match status" value="1"/>
</dbReference>
<dbReference type="InterPro" id="IPR006680">
    <property type="entry name" value="Amidohydro-rel"/>
</dbReference>
<dbReference type="EMBL" id="SLXQ01000002">
    <property type="protein sequence ID" value="TCP55290.1"/>
    <property type="molecule type" value="Genomic_DNA"/>
</dbReference>
<comment type="caution">
    <text evidence="3">The sequence shown here is derived from an EMBL/GenBank/DDBJ whole genome shotgun (WGS) entry which is preliminary data.</text>
</comment>
<dbReference type="Pfam" id="PF01979">
    <property type="entry name" value="Amidohydro_1"/>
    <property type="match status" value="1"/>
</dbReference>
<dbReference type="OrthoDB" id="3189065at2"/>
<keyword evidence="1 3" id="KW-0378">Hydrolase</keyword>
<dbReference type="InterPro" id="IPR032466">
    <property type="entry name" value="Metal_Hydrolase"/>
</dbReference>
<name>A0A4R2QYG8_9PSEU</name>
<dbReference type="Gene3D" id="2.30.40.10">
    <property type="entry name" value="Urease, subunit C, domain 1"/>
    <property type="match status" value="1"/>
</dbReference>
<proteinExistence type="predicted"/>
<reference evidence="3 4" key="1">
    <citation type="submission" date="2019-03" db="EMBL/GenBank/DDBJ databases">
        <title>Genomic Encyclopedia of Type Strains, Phase IV (KMG-IV): sequencing the most valuable type-strain genomes for metagenomic binning, comparative biology and taxonomic classification.</title>
        <authorList>
            <person name="Goeker M."/>
        </authorList>
    </citation>
    <scope>NUCLEOTIDE SEQUENCE [LARGE SCALE GENOMIC DNA]</scope>
    <source>
        <strain evidence="3 4">DSM 45765</strain>
    </source>
</reference>
<evidence type="ECO:0000259" key="2">
    <source>
        <dbReference type="Pfam" id="PF01979"/>
    </source>
</evidence>
<dbReference type="AlphaFoldDB" id="A0A4R2QYG8"/>
<dbReference type="PANTHER" id="PTHR43794">
    <property type="entry name" value="AMINOHYDROLASE SSNA-RELATED"/>
    <property type="match status" value="1"/>
</dbReference>
<dbReference type="RefSeq" id="WP_132876628.1">
    <property type="nucleotide sequence ID" value="NZ_SLXQ01000002.1"/>
</dbReference>
<keyword evidence="4" id="KW-1185">Reference proteome</keyword>
<evidence type="ECO:0000256" key="1">
    <source>
        <dbReference type="ARBA" id="ARBA00022801"/>
    </source>
</evidence>
<dbReference type="NCBIfam" id="NF006056">
    <property type="entry name" value="PRK08204.1"/>
    <property type="match status" value="1"/>
</dbReference>
<dbReference type="InterPro" id="IPR050287">
    <property type="entry name" value="MTA/SAH_deaminase"/>
</dbReference>
<sequence>MAHRRLITGGDVLVGDPLRGEVRRADVLIEDGTIVSIGTDLGTVDAERLDATGTWIIPGFVDTHRHLWQTTMRAVTANWNLNEYFWCIRNNHAGLHGAEDAYAGQFAGALDALSAGVTTTIDHCHIMNSPDHADEAVRGITDAGIRALWCYGFYHSPAEEPHFTSAEQRYADARRVRATHFSASDGLVRMGVALNELGLVPFGETRREFEVAGELGIPVTAHTQCLWNPNKIEDVKLFHRAGLLRQGDIHSHANTCTDEDFALLRDAGCSVSSTPDTELQMGVGIPIFRRATNVGVTAGMGNDIVSNNSGDFFSTMRVLMEFERGHVNQPILDEQGLPGLPPGAPLSTRQILHGATLAGARALGLESVCGSIEEGKAADLVLLGHDRVHMRPIIDPVDSIVIQATTRDIRHVMVAGQTRLDEGRLPADQDQRAVSLIDAAHERVAEKVNRRGGWKPEVPHGLWDELWPMMVANTESETVAAP</sequence>
<dbReference type="SUPFAM" id="SSF51338">
    <property type="entry name" value="Composite domain of metallo-dependent hydrolases"/>
    <property type="match status" value="1"/>
</dbReference>
<evidence type="ECO:0000313" key="3">
    <source>
        <dbReference type="EMBL" id="TCP55290.1"/>
    </source>
</evidence>
<dbReference type="Proteomes" id="UP000294911">
    <property type="component" value="Unassembled WGS sequence"/>
</dbReference>
<feature type="domain" description="Amidohydrolase-related" evidence="2">
    <location>
        <begin position="55"/>
        <end position="418"/>
    </location>
</feature>
<dbReference type="InterPro" id="IPR011059">
    <property type="entry name" value="Metal-dep_hydrolase_composite"/>
</dbReference>
<evidence type="ECO:0000313" key="4">
    <source>
        <dbReference type="Proteomes" id="UP000294911"/>
    </source>
</evidence>
<dbReference type="SUPFAM" id="SSF51556">
    <property type="entry name" value="Metallo-dependent hydrolases"/>
    <property type="match status" value="1"/>
</dbReference>
<organism evidence="3 4">
    <name type="scientific">Tamaricihabitans halophyticus</name>
    <dbReference type="NCBI Taxonomy" id="1262583"/>
    <lineage>
        <taxon>Bacteria</taxon>
        <taxon>Bacillati</taxon>
        <taxon>Actinomycetota</taxon>
        <taxon>Actinomycetes</taxon>
        <taxon>Pseudonocardiales</taxon>
        <taxon>Pseudonocardiaceae</taxon>
        <taxon>Tamaricihabitans</taxon>
    </lineage>
</organism>
<gene>
    <name evidence="3" type="ORF">EV191_102502</name>
</gene>
<dbReference type="Gene3D" id="3.20.20.140">
    <property type="entry name" value="Metal-dependent hydrolases"/>
    <property type="match status" value="1"/>
</dbReference>
<accession>A0A4R2QYG8</accession>
<dbReference type="GO" id="GO:0016810">
    <property type="term" value="F:hydrolase activity, acting on carbon-nitrogen (but not peptide) bonds"/>
    <property type="evidence" value="ECO:0007669"/>
    <property type="project" value="InterPro"/>
</dbReference>